<sequence length="475" mass="55010">MEVPKWLEYEGGDITLDDEFDILYHYVEPNPIEYEIRRYVLEKYTRVIENDKKSEIKVVPFGSTQSKLFLPSSDIDFTVVTKGGKTNMVLNSVARILSLYTMEDEKRALRATVPVIKLTDRETGIVLDISHNNESGVDTVRWMEKEMKSNALIRPLLFIIKTVLSSYELNLPALGGLGTYSLFMMVFCFFREKGSDLKDKRGGAILLRFLKYYATEFDSRKFGLSVTGNFSREERHWDASLQNLSIEDPCDTSNDVSISSYKWPYIKFIFKMSYAALFFTNKKTYNKKSSLLGRILTLSDDFCEKRINWIKYWNKKRKDNNSFNNGFLEINVNSKTKEIVCIDDDSVNEKEQKVEVQTSENQLEISKKVELQTIDKEINHQSTEEVKDNKQNKANAMETETNMPPQCEEKEVEKVIETTTQKCETQTPVVSPTTTPKEKNDGQIETRQDDKIKEQKEQLQEQTDITPVKPQTETL</sequence>
<dbReference type="InterPro" id="IPR043519">
    <property type="entry name" value="NT_sf"/>
</dbReference>
<dbReference type="PANTHER" id="PTHR23092:SF15">
    <property type="entry name" value="INACTIVE NON-CANONICAL POLY(A) RNA POLYMERASE PROTEIN TRF4-2-RELATED"/>
    <property type="match status" value="1"/>
</dbReference>
<keyword evidence="1" id="KW-0479">Metal-binding</keyword>
<gene>
    <name evidence="6" type="ORF">EIN_173080</name>
</gene>
<dbReference type="GO" id="GO:0031499">
    <property type="term" value="C:TRAMP complex"/>
    <property type="evidence" value="ECO:0007669"/>
    <property type="project" value="TreeGrafter"/>
</dbReference>
<evidence type="ECO:0000256" key="1">
    <source>
        <dbReference type="ARBA" id="ARBA00022723"/>
    </source>
</evidence>
<dbReference type="OrthoDB" id="27492at2759"/>
<feature type="compositionally biased region" description="Low complexity" evidence="3">
    <location>
        <begin position="417"/>
        <end position="435"/>
    </location>
</feature>
<protein>
    <submittedName>
        <fullName evidence="6">PAP-associated domain containing protein, putative</fullName>
        <ecNumber evidence="6">2.7.7.7</ecNumber>
    </submittedName>
</protein>
<dbReference type="CDD" id="cd05402">
    <property type="entry name" value="NT_PAP_TUTase"/>
    <property type="match status" value="1"/>
</dbReference>
<dbReference type="Gene3D" id="1.10.1410.10">
    <property type="match status" value="1"/>
</dbReference>
<evidence type="ECO:0000256" key="2">
    <source>
        <dbReference type="ARBA" id="ARBA00022842"/>
    </source>
</evidence>
<dbReference type="GO" id="GO:0003887">
    <property type="term" value="F:DNA-directed DNA polymerase activity"/>
    <property type="evidence" value="ECO:0007669"/>
    <property type="project" value="UniProtKB-EC"/>
</dbReference>
<keyword evidence="7" id="KW-1185">Reference proteome</keyword>
<accession>A0A0A1U158</accession>
<name>A0A0A1U158_ENTIV</name>
<dbReference type="InterPro" id="IPR045862">
    <property type="entry name" value="Trf4-like"/>
</dbReference>
<evidence type="ECO:0000313" key="6">
    <source>
        <dbReference type="EMBL" id="ELP84643.1"/>
    </source>
</evidence>
<feature type="domain" description="Poly(A) RNA polymerase mitochondrial-like central palm" evidence="5">
    <location>
        <begin position="16"/>
        <end position="138"/>
    </location>
</feature>
<dbReference type="InterPro" id="IPR002058">
    <property type="entry name" value="PAP_assoc"/>
</dbReference>
<dbReference type="Pfam" id="PF22600">
    <property type="entry name" value="MTPAP-like_central"/>
    <property type="match status" value="1"/>
</dbReference>
<dbReference type="SUPFAM" id="SSF81301">
    <property type="entry name" value="Nucleotidyltransferase"/>
    <property type="match status" value="1"/>
</dbReference>
<keyword evidence="6" id="KW-0808">Transferase</keyword>
<dbReference type="SUPFAM" id="SSF81631">
    <property type="entry name" value="PAP/OAS1 substrate-binding domain"/>
    <property type="match status" value="1"/>
</dbReference>
<feature type="compositionally biased region" description="Basic and acidic residues" evidence="3">
    <location>
        <begin position="436"/>
        <end position="459"/>
    </location>
</feature>
<evidence type="ECO:0000259" key="5">
    <source>
        <dbReference type="Pfam" id="PF22600"/>
    </source>
</evidence>
<dbReference type="KEGG" id="eiv:EIN_173080"/>
<dbReference type="Pfam" id="PF03828">
    <property type="entry name" value="PAP_assoc"/>
    <property type="match status" value="1"/>
</dbReference>
<dbReference type="GO" id="GO:0046872">
    <property type="term" value="F:metal ion binding"/>
    <property type="evidence" value="ECO:0007669"/>
    <property type="project" value="UniProtKB-KW"/>
</dbReference>
<dbReference type="GO" id="GO:0005730">
    <property type="term" value="C:nucleolus"/>
    <property type="evidence" value="ECO:0007669"/>
    <property type="project" value="TreeGrafter"/>
</dbReference>
<dbReference type="AlphaFoldDB" id="A0A0A1U158"/>
<dbReference type="VEuPathDB" id="AmoebaDB:EIN_173080"/>
<evidence type="ECO:0000259" key="4">
    <source>
        <dbReference type="Pfam" id="PF03828"/>
    </source>
</evidence>
<dbReference type="EMBL" id="KB207112">
    <property type="protein sequence ID" value="ELP84643.1"/>
    <property type="molecule type" value="Genomic_DNA"/>
</dbReference>
<reference evidence="6 7" key="1">
    <citation type="submission" date="2012-10" db="EMBL/GenBank/DDBJ databases">
        <authorList>
            <person name="Zafar N."/>
            <person name="Inman J."/>
            <person name="Hall N."/>
            <person name="Lorenzi H."/>
            <person name="Caler E."/>
        </authorList>
    </citation>
    <scope>NUCLEOTIDE SEQUENCE [LARGE SCALE GENOMIC DNA]</scope>
    <source>
        <strain evidence="6 7">IP1</strain>
    </source>
</reference>
<evidence type="ECO:0000256" key="3">
    <source>
        <dbReference type="SAM" id="MobiDB-lite"/>
    </source>
</evidence>
<dbReference type="InterPro" id="IPR054708">
    <property type="entry name" value="MTPAP-like_central"/>
</dbReference>
<keyword evidence="2" id="KW-0460">Magnesium</keyword>
<dbReference type="PANTHER" id="PTHR23092">
    <property type="entry name" value="POLY(A) RNA POLYMERASE"/>
    <property type="match status" value="1"/>
</dbReference>
<dbReference type="RefSeq" id="XP_004183989.1">
    <property type="nucleotide sequence ID" value="XM_004183941.1"/>
</dbReference>
<feature type="domain" description="PAP-associated" evidence="4">
    <location>
        <begin position="203"/>
        <end position="254"/>
    </location>
</feature>
<dbReference type="GO" id="GO:0043634">
    <property type="term" value="P:polyadenylation-dependent ncRNA catabolic process"/>
    <property type="evidence" value="ECO:0007669"/>
    <property type="project" value="TreeGrafter"/>
</dbReference>
<organism evidence="6 7">
    <name type="scientific">Entamoeba invadens IP1</name>
    <dbReference type="NCBI Taxonomy" id="370355"/>
    <lineage>
        <taxon>Eukaryota</taxon>
        <taxon>Amoebozoa</taxon>
        <taxon>Evosea</taxon>
        <taxon>Archamoebae</taxon>
        <taxon>Mastigamoebida</taxon>
        <taxon>Entamoebidae</taxon>
        <taxon>Entamoeba</taxon>
    </lineage>
</organism>
<dbReference type="GO" id="GO:0003729">
    <property type="term" value="F:mRNA binding"/>
    <property type="evidence" value="ECO:0007669"/>
    <property type="project" value="TreeGrafter"/>
</dbReference>
<keyword evidence="6" id="KW-0548">Nucleotidyltransferase</keyword>
<proteinExistence type="predicted"/>
<evidence type="ECO:0000313" key="7">
    <source>
        <dbReference type="Proteomes" id="UP000014680"/>
    </source>
</evidence>
<feature type="region of interest" description="Disordered" evidence="3">
    <location>
        <begin position="417"/>
        <end position="475"/>
    </location>
</feature>
<dbReference type="GO" id="GO:0031123">
    <property type="term" value="P:RNA 3'-end processing"/>
    <property type="evidence" value="ECO:0007669"/>
    <property type="project" value="TreeGrafter"/>
</dbReference>
<dbReference type="GeneID" id="14883445"/>
<dbReference type="Proteomes" id="UP000014680">
    <property type="component" value="Unassembled WGS sequence"/>
</dbReference>
<dbReference type="EC" id="2.7.7.7" evidence="6"/>
<dbReference type="GO" id="GO:1990817">
    <property type="term" value="F:poly(A) RNA polymerase activity"/>
    <property type="evidence" value="ECO:0007669"/>
    <property type="project" value="InterPro"/>
</dbReference>
<dbReference type="Gene3D" id="3.30.460.10">
    <property type="entry name" value="Beta Polymerase, domain 2"/>
    <property type="match status" value="1"/>
</dbReference>
<dbReference type="OMA" id="PSTRINE"/>